<dbReference type="AlphaFoldDB" id="A0A7S0NB69"/>
<feature type="region of interest" description="Disordered" evidence="1">
    <location>
        <begin position="36"/>
        <end position="70"/>
    </location>
</feature>
<sequence length="133" mass="13895">MALFKGGNLKTHKSSSAEKYSTGKVAMSWMKPALPTELISPSSGRLSASEPEEGSARGPPPSGAPPTQKLSKVISTSAALFARTSPPLLSQFLPTSGMEPASYCTSLVISPFGMMVYRSGLTATPRGSAMVRM</sequence>
<accession>A0A7S0NB69</accession>
<proteinExistence type="predicted"/>
<reference evidence="2" key="1">
    <citation type="submission" date="2021-01" db="EMBL/GenBank/DDBJ databases">
        <authorList>
            <person name="Corre E."/>
            <person name="Pelletier E."/>
            <person name="Niang G."/>
            <person name="Scheremetjew M."/>
            <person name="Finn R."/>
            <person name="Kale V."/>
            <person name="Holt S."/>
            <person name="Cochrane G."/>
            <person name="Meng A."/>
            <person name="Brown T."/>
            <person name="Cohen L."/>
        </authorList>
    </citation>
    <scope>NUCLEOTIDE SEQUENCE</scope>
    <source>
        <strain evidence="2">CCMP722</strain>
    </source>
</reference>
<gene>
    <name evidence="2" type="ORF">POBO1169_LOCUS7482</name>
</gene>
<evidence type="ECO:0000313" key="2">
    <source>
        <dbReference type="EMBL" id="CAD8663366.1"/>
    </source>
</evidence>
<organism evidence="2">
    <name type="scientific">Pyramimonas obovata</name>
    <dbReference type="NCBI Taxonomy" id="1411642"/>
    <lineage>
        <taxon>Eukaryota</taxon>
        <taxon>Viridiplantae</taxon>
        <taxon>Chlorophyta</taxon>
        <taxon>Pyramimonadophyceae</taxon>
        <taxon>Pyramimonadales</taxon>
        <taxon>Pyramimonadaceae</taxon>
        <taxon>Pyramimonas</taxon>
        <taxon>Pyramimonas incertae sedis</taxon>
    </lineage>
</organism>
<evidence type="ECO:0000256" key="1">
    <source>
        <dbReference type="SAM" id="MobiDB-lite"/>
    </source>
</evidence>
<protein>
    <submittedName>
        <fullName evidence="2">Uncharacterized protein</fullName>
    </submittedName>
</protein>
<name>A0A7S0NB69_9CHLO</name>
<dbReference type="EMBL" id="HBFA01014409">
    <property type="protein sequence ID" value="CAD8663366.1"/>
    <property type="molecule type" value="Transcribed_RNA"/>
</dbReference>